<dbReference type="InterPro" id="IPR023365">
    <property type="entry name" value="Sortase_dom-sf"/>
</dbReference>
<keyword evidence="3" id="KW-1133">Transmembrane helix</keyword>
<dbReference type="EMBL" id="LR590481">
    <property type="protein sequence ID" value="VTQ96502.1"/>
    <property type="molecule type" value="Genomic_DNA"/>
</dbReference>
<feature type="active site" description="Acyl-thioester intermediate" evidence="2">
    <location>
        <position position="175"/>
    </location>
</feature>
<dbReference type="CDD" id="cd06166">
    <property type="entry name" value="Sortase_D_2"/>
    <property type="match status" value="1"/>
</dbReference>
<name>A0A4U9RVH8_HATHI</name>
<dbReference type="AlphaFoldDB" id="A0A4U9RVH8"/>
<dbReference type="Pfam" id="PF04203">
    <property type="entry name" value="Sortase"/>
    <property type="match status" value="1"/>
</dbReference>
<evidence type="ECO:0000256" key="2">
    <source>
        <dbReference type="PIRSR" id="PIRSR605754-1"/>
    </source>
</evidence>
<evidence type="ECO:0000256" key="3">
    <source>
        <dbReference type="SAM" id="Phobius"/>
    </source>
</evidence>
<reference evidence="4 5" key="1">
    <citation type="submission" date="2019-05" db="EMBL/GenBank/DDBJ databases">
        <authorList>
            <consortium name="Pathogen Informatics"/>
        </authorList>
    </citation>
    <scope>NUCLEOTIDE SEQUENCE [LARGE SCALE GENOMIC DNA]</scope>
    <source>
        <strain evidence="4 5">NCTC503</strain>
    </source>
</reference>
<feature type="transmembrane region" description="Helical" evidence="3">
    <location>
        <begin position="7"/>
        <end position="24"/>
    </location>
</feature>
<dbReference type="InterPro" id="IPR005754">
    <property type="entry name" value="Sortase"/>
</dbReference>
<feature type="active site" description="Proton donor/acceptor" evidence="2">
    <location>
        <position position="113"/>
    </location>
</feature>
<keyword evidence="5" id="KW-1185">Reference proteome</keyword>
<dbReference type="RefSeq" id="WP_171012070.1">
    <property type="nucleotide sequence ID" value="NZ_CBCRUQ010000007.1"/>
</dbReference>
<evidence type="ECO:0000313" key="5">
    <source>
        <dbReference type="Proteomes" id="UP000308489"/>
    </source>
</evidence>
<sequence>MKIRKKLSTVLIILGIFIIFFPKLQEKYYDYKQKQILKDIEIVENEPKTKDNTTKNIVKNETKGNNPILIIDKINLKQPILSGATKDNMAVSIATINPQKKAGDIGNYSIAGHRSYTYGRNFNRLGEVTENDIIKVVSGNSTFQYKITKKFLVKPDEVWVLDDTKDKKQITLVTCEPMYNPTHRMIIQGELF</sequence>
<dbReference type="Gene3D" id="2.40.260.10">
    <property type="entry name" value="Sortase"/>
    <property type="match status" value="1"/>
</dbReference>
<gene>
    <name evidence="4" type="ORF">NCTC503_02733</name>
</gene>
<dbReference type="InterPro" id="IPR042000">
    <property type="entry name" value="Sortase_D_2"/>
</dbReference>
<dbReference type="SUPFAM" id="SSF63817">
    <property type="entry name" value="Sortase"/>
    <property type="match status" value="1"/>
</dbReference>
<keyword evidence="3" id="KW-0472">Membrane</keyword>
<dbReference type="Proteomes" id="UP000308489">
    <property type="component" value="Chromosome 1"/>
</dbReference>
<evidence type="ECO:0000256" key="1">
    <source>
        <dbReference type="ARBA" id="ARBA00022801"/>
    </source>
</evidence>
<dbReference type="NCBIfam" id="TIGR01076">
    <property type="entry name" value="sortase_fam"/>
    <property type="match status" value="1"/>
</dbReference>
<organism evidence="4 5">
    <name type="scientific">Hathewaya histolytica</name>
    <name type="common">Clostridium histolyticum</name>
    <dbReference type="NCBI Taxonomy" id="1498"/>
    <lineage>
        <taxon>Bacteria</taxon>
        <taxon>Bacillati</taxon>
        <taxon>Bacillota</taxon>
        <taxon>Clostridia</taxon>
        <taxon>Eubacteriales</taxon>
        <taxon>Clostridiaceae</taxon>
        <taxon>Hathewaya</taxon>
    </lineage>
</organism>
<protein>
    <submittedName>
        <fullName evidence="4">Sortase family protein</fullName>
    </submittedName>
</protein>
<accession>A0A4U9RVH8</accession>
<dbReference type="KEGG" id="hhw:NCTC503_02733"/>
<evidence type="ECO:0000313" key="4">
    <source>
        <dbReference type="EMBL" id="VTQ96502.1"/>
    </source>
</evidence>
<dbReference type="GO" id="GO:0016787">
    <property type="term" value="F:hydrolase activity"/>
    <property type="evidence" value="ECO:0007669"/>
    <property type="project" value="UniProtKB-KW"/>
</dbReference>
<proteinExistence type="predicted"/>
<keyword evidence="1" id="KW-0378">Hydrolase</keyword>
<keyword evidence="3" id="KW-0812">Transmembrane</keyword>